<protein>
    <submittedName>
        <fullName evidence="3">DUF2231 domain-containing protein</fullName>
    </submittedName>
</protein>
<proteinExistence type="predicted"/>
<keyword evidence="1" id="KW-1133">Transmembrane helix</keyword>
<dbReference type="AlphaFoldDB" id="A0AAU7UFW3"/>
<dbReference type="KEGG" id="dsc:ABOD76_12390"/>
<feature type="domain" description="DUF2231" evidence="2">
    <location>
        <begin position="52"/>
        <end position="179"/>
    </location>
</feature>
<gene>
    <name evidence="3" type="ORF">ABOD76_12390</name>
</gene>
<dbReference type="RefSeq" id="WP_350245171.1">
    <property type="nucleotide sequence ID" value="NZ_CP158299.1"/>
</dbReference>
<organism evidence="3">
    <name type="scientific">Deinococcus sonorensis KR-87</name>
    <dbReference type="NCBI Taxonomy" id="694439"/>
    <lineage>
        <taxon>Bacteria</taxon>
        <taxon>Thermotogati</taxon>
        <taxon>Deinococcota</taxon>
        <taxon>Deinococci</taxon>
        <taxon>Deinococcales</taxon>
        <taxon>Deinococcaceae</taxon>
        <taxon>Deinococcus</taxon>
    </lineage>
</organism>
<evidence type="ECO:0000256" key="1">
    <source>
        <dbReference type="SAM" id="Phobius"/>
    </source>
</evidence>
<accession>A0AAU7UFW3</accession>
<reference evidence="3" key="1">
    <citation type="submission" date="2024-06" db="EMBL/GenBank/DDBJ databases">
        <title>Draft Genome Sequence of Deinococcus sonorensis Type Strain KR-87, a Biofilm Producing Representative of the Genus Deinococcus.</title>
        <authorList>
            <person name="Boren L.S."/>
            <person name="Grosso R.A."/>
            <person name="Hugenberg-Cox A.N."/>
            <person name="Hill J.T.E."/>
            <person name="Albert C.M."/>
            <person name="Tuohy J.M."/>
        </authorList>
    </citation>
    <scope>NUCLEOTIDE SEQUENCE</scope>
    <source>
        <strain evidence="3">KR-87</strain>
    </source>
</reference>
<dbReference type="EMBL" id="CP158299">
    <property type="protein sequence ID" value="XBV87063.1"/>
    <property type="molecule type" value="Genomic_DNA"/>
</dbReference>
<feature type="transmembrane region" description="Helical" evidence="1">
    <location>
        <begin position="152"/>
        <end position="173"/>
    </location>
</feature>
<name>A0AAU7UFW3_9DEIO</name>
<evidence type="ECO:0000313" key="3">
    <source>
        <dbReference type="EMBL" id="XBV87063.1"/>
    </source>
</evidence>
<sequence length="188" mass="20018">MSKSETAADALEATLDQDWIETAADTIQPLLRQVEGRLPDRVLDLLHGVPIGHPLHPALVHLPLGGWMTAGMLDLMGVFGNAEADRAADTVLLLGTVGATATIVTGWTDWSNTRGAARRDGLVHGLTNETAFLLNIGSLLARRKHHRKLGRLLSGTALLLSIAGAFMGGQLVYRHGLGVGHTMDVRQG</sequence>
<evidence type="ECO:0000259" key="2">
    <source>
        <dbReference type="Pfam" id="PF09990"/>
    </source>
</evidence>
<dbReference type="InterPro" id="IPR019251">
    <property type="entry name" value="DUF2231_TM"/>
</dbReference>
<dbReference type="Pfam" id="PF09990">
    <property type="entry name" value="DUF2231"/>
    <property type="match status" value="1"/>
</dbReference>
<keyword evidence="1" id="KW-0812">Transmembrane</keyword>
<keyword evidence="1" id="KW-0472">Membrane</keyword>